<name>A0AAD7ZHT2_DIPPU</name>
<evidence type="ECO:0000313" key="2">
    <source>
        <dbReference type="EMBL" id="KAJ9580148.1"/>
    </source>
</evidence>
<dbReference type="EMBL" id="JASPKZ010008359">
    <property type="protein sequence ID" value="KAJ9580148.1"/>
    <property type="molecule type" value="Genomic_DNA"/>
</dbReference>
<dbReference type="GO" id="GO:0045892">
    <property type="term" value="P:negative regulation of DNA-templated transcription"/>
    <property type="evidence" value="ECO:0007669"/>
    <property type="project" value="TreeGrafter"/>
</dbReference>
<sequence>NFREQRIDGSSLPLLTEEHLTNTMGMKLGPALKLRATLSRRLGQCALCMHCVHCHNAQSSLTTAIVSPAQTPPSVVGRPNSTGN</sequence>
<feature type="domain" description="SAM" evidence="1">
    <location>
        <begin position="1"/>
        <end position="38"/>
    </location>
</feature>
<dbReference type="InterPro" id="IPR001660">
    <property type="entry name" value="SAM"/>
</dbReference>
<reference evidence="2" key="2">
    <citation type="submission" date="2023-05" db="EMBL/GenBank/DDBJ databases">
        <authorList>
            <person name="Fouks B."/>
        </authorList>
    </citation>
    <scope>NUCLEOTIDE SEQUENCE</scope>
    <source>
        <strain evidence="2">Stay&amp;Tobe</strain>
        <tissue evidence="2">Testes</tissue>
    </source>
</reference>
<dbReference type="Proteomes" id="UP001233999">
    <property type="component" value="Unassembled WGS sequence"/>
</dbReference>
<reference evidence="2" key="1">
    <citation type="journal article" date="2023" name="IScience">
        <title>Live-bearing cockroach genome reveals convergent evolutionary mechanisms linked to viviparity in insects and beyond.</title>
        <authorList>
            <person name="Fouks B."/>
            <person name="Harrison M.C."/>
            <person name="Mikhailova A.A."/>
            <person name="Marchal E."/>
            <person name="English S."/>
            <person name="Carruthers M."/>
            <person name="Jennings E.C."/>
            <person name="Chiamaka E.L."/>
            <person name="Frigard R.A."/>
            <person name="Pippel M."/>
            <person name="Attardo G.M."/>
            <person name="Benoit J.B."/>
            <person name="Bornberg-Bauer E."/>
            <person name="Tobe S.S."/>
        </authorList>
    </citation>
    <scope>NUCLEOTIDE SEQUENCE</scope>
    <source>
        <strain evidence="2">Stay&amp;Tobe</strain>
    </source>
</reference>
<feature type="non-terminal residue" evidence="2">
    <location>
        <position position="1"/>
    </location>
</feature>
<dbReference type="SUPFAM" id="SSF47769">
    <property type="entry name" value="SAM/Pointed domain"/>
    <property type="match status" value="1"/>
</dbReference>
<keyword evidence="3" id="KW-1185">Reference proteome</keyword>
<gene>
    <name evidence="2" type="ORF">L9F63_004221</name>
</gene>
<comment type="caution">
    <text evidence="2">The sequence shown here is derived from an EMBL/GenBank/DDBJ whole genome shotgun (WGS) entry which is preliminary data.</text>
</comment>
<dbReference type="PANTHER" id="PTHR12247">
    <property type="entry name" value="POLYCOMB GROUP PROTEIN"/>
    <property type="match status" value="1"/>
</dbReference>
<dbReference type="GO" id="GO:0042393">
    <property type="term" value="F:histone binding"/>
    <property type="evidence" value="ECO:0007669"/>
    <property type="project" value="TreeGrafter"/>
</dbReference>
<organism evidence="2 3">
    <name type="scientific">Diploptera punctata</name>
    <name type="common">Pacific beetle cockroach</name>
    <dbReference type="NCBI Taxonomy" id="6984"/>
    <lineage>
        <taxon>Eukaryota</taxon>
        <taxon>Metazoa</taxon>
        <taxon>Ecdysozoa</taxon>
        <taxon>Arthropoda</taxon>
        <taxon>Hexapoda</taxon>
        <taxon>Insecta</taxon>
        <taxon>Pterygota</taxon>
        <taxon>Neoptera</taxon>
        <taxon>Polyneoptera</taxon>
        <taxon>Dictyoptera</taxon>
        <taxon>Blattodea</taxon>
        <taxon>Blaberoidea</taxon>
        <taxon>Blaberidae</taxon>
        <taxon>Diplopterinae</taxon>
        <taxon>Diploptera</taxon>
    </lineage>
</organism>
<evidence type="ECO:0000259" key="1">
    <source>
        <dbReference type="Pfam" id="PF00536"/>
    </source>
</evidence>
<dbReference type="GO" id="GO:0003682">
    <property type="term" value="F:chromatin binding"/>
    <property type="evidence" value="ECO:0007669"/>
    <property type="project" value="TreeGrafter"/>
</dbReference>
<dbReference type="Gene3D" id="1.10.150.50">
    <property type="entry name" value="Transcription Factor, Ets-1"/>
    <property type="match status" value="1"/>
</dbReference>
<dbReference type="InterPro" id="IPR013761">
    <property type="entry name" value="SAM/pointed_sf"/>
</dbReference>
<dbReference type="AlphaFoldDB" id="A0AAD7ZHT2"/>
<evidence type="ECO:0000313" key="3">
    <source>
        <dbReference type="Proteomes" id="UP001233999"/>
    </source>
</evidence>
<dbReference type="GO" id="GO:0035102">
    <property type="term" value="C:PRC1 complex"/>
    <property type="evidence" value="ECO:0007669"/>
    <property type="project" value="TreeGrafter"/>
</dbReference>
<dbReference type="PANTHER" id="PTHR12247:SF138">
    <property type="entry name" value="POLYHOMEOTIC DISTAL, ISOFORM A-RELATED"/>
    <property type="match status" value="1"/>
</dbReference>
<accession>A0AAD7ZHT2</accession>
<proteinExistence type="predicted"/>
<dbReference type="InterPro" id="IPR050548">
    <property type="entry name" value="PcG_chromatin_remod_factors"/>
</dbReference>
<protein>
    <recommendedName>
        <fullName evidence="1">SAM domain-containing protein</fullName>
    </recommendedName>
</protein>
<dbReference type="Pfam" id="PF00536">
    <property type="entry name" value="SAM_1"/>
    <property type="match status" value="1"/>
</dbReference>